<dbReference type="OrthoDB" id="5178168at2"/>
<feature type="transmembrane region" description="Helical" evidence="1">
    <location>
        <begin position="189"/>
        <end position="208"/>
    </location>
</feature>
<evidence type="ECO:0000256" key="1">
    <source>
        <dbReference type="SAM" id="Phobius"/>
    </source>
</evidence>
<keyword evidence="3" id="KW-1185">Reference proteome</keyword>
<feature type="transmembrane region" description="Helical" evidence="1">
    <location>
        <begin position="76"/>
        <end position="97"/>
    </location>
</feature>
<comment type="caution">
    <text evidence="2">The sequence shown here is derived from an EMBL/GenBank/DDBJ whole genome shotgun (WGS) entry which is preliminary data.</text>
</comment>
<dbReference type="AlphaFoldDB" id="A0A540WE17"/>
<organism evidence="2 3">
    <name type="scientific">Kitasatospora acidiphila</name>
    <dbReference type="NCBI Taxonomy" id="2567942"/>
    <lineage>
        <taxon>Bacteria</taxon>
        <taxon>Bacillati</taxon>
        <taxon>Actinomycetota</taxon>
        <taxon>Actinomycetes</taxon>
        <taxon>Kitasatosporales</taxon>
        <taxon>Streptomycetaceae</taxon>
        <taxon>Kitasatospora</taxon>
    </lineage>
</organism>
<keyword evidence="1" id="KW-0812">Transmembrane</keyword>
<feature type="transmembrane region" description="Helical" evidence="1">
    <location>
        <begin position="214"/>
        <end position="233"/>
    </location>
</feature>
<dbReference type="EMBL" id="VIGB01000003">
    <property type="protein sequence ID" value="TQF07208.1"/>
    <property type="molecule type" value="Genomic_DNA"/>
</dbReference>
<proteinExistence type="predicted"/>
<keyword evidence="1" id="KW-0472">Membrane</keyword>
<reference evidence="2 3" key="1">
    <citation type="submission" date="2019-06" db="EMBL/GenBank/DDBJ databases">
        <title>Description of Kitasatospora acidophila sp. nov. isolated from pine grove soil, and reclassification of Streptomyces novaecaesareae to Kitasatospora novaeceasareae comb. nov.</title>
        <authorList>
            <person name="Kim M.J."/>
        </authorList>
    </citation>
    <scope>NUCLEOTIDE SEQUENCE [LARGE SCALE GENOMIC DNA]</scope>
    <source>
        <strain evidence="2 3">MMS16-CNU292</strain>
    </source>
</reference>
<sequence>MRAAPRHPVVAATVLSALLHLVWVFWLANDAGDLSAQYAWTDFARQHPESAYNLSWYGGMHIASYSVLSPYLMSFLGVRTTGALAGIASAGFGALLLTRSGVSRPMWPALFTAFALWCDVASGRVTFALGLAFGLAATVVAFTCAGPRLRGTLLFVLAALGTMSSPVVGVFLEVAAAGLFLTGRRRDSYPLLLAPAVVVGATTLLFPFSGVQPFSFHNMVLVVAAALAVILLVPREWAAVRRAGIVYVIGTVLVFLIPSPVGSNVERLSLLFAGTALLAALTSSAQSRKRAALTLIAFLSVAGWITGRTIGDLLATAPKAPAARDGGALISELQQLGADRSRVEVVPLSSHWEASGVAPYVDLARGWNRQADVTRNPLFYATKKLTAGDYHDWLRQWGVGYVALSSDKPDNGATDEAALIRAGQPWLKQVWQHGAWTVYQVADATPLADPPAVVEHAGAASMTVDMPVAGTVRLKVPWSPWLGVGHLDSNHGCLRQSGDWTELYAPAPGTYRISGDYGLGRGNPCNS</sequence>
<evidence type="ECO:0000313" key="3">
    <source>
        <dbReference type="Proteomes" id="UP000319103"/>
    </source>
</evidence>
<feature type="transmembrane region" description="Helical" evidence="1">
    <location>
        <begin position="109"/>
        <end position="142"/>
    </location>
</feature>
<feature type="transmembrane region" description="Helical" evidence="1">
    <location>
        <begin position="154"/>
        <end position="182"/>
    </location>
</feature>
<protein>
    <submittedName>
        <fullName evidence="2">MFS transporter</fullName>
    </submittedName>
</protein>
<evidence type="ECO:0000313" key="2">
    <source>
        <dbReference type="EMBL" id="TQF07208.1"/>
    </source>
</evidence>
<accession>A0A540WE17</accession>
<feature type="transmembrane region" description="Helical" evidence="1">
    <location>
        <begin position="9"/>
        <end position="28"/>
    </location>
</feature>
<name>A0A540WE17_9ACTN</name>
<keyword evidence="1" id="KW-1133">Transmembrane helix</keyword>
<gene>
    <name evidence="2" type="ORF">E6W39_08035</name>
</gene>
<feature type="transmembrane region" description="Helical" evidence="1">
    <location>
        <begin position="245"/>
        <end position="262"/>
    </location>
</feature>
<dbReference type="Proteomes" id="UP000319103">
    <property type="component" value="Unassembled WGS sequence"/>
</dbReference>